<protein>
    <submittedName>
        <fullName evidence="1">Uncharacterized protein</fullName>
    </submittedName>
</protein>
<dbReference type="Proteomes" id="UP000007752">
    <property type="component" value="Chromosome 4"/>
</dbReference>
<name>A3ARJ2_ORYSJ</name>
<evidence type="ECO:0000313" key="1">
    <source>
        <dbReference type="EMBL" id="EAZ29931.1"/>
    </source>
</evidence>
<reference evidence="1" key="1">
    <citation type="journal article" date="2005" name="PLoS Biol.">
        <title>The genomes of Oryza sativa: a history of duplications.</title>
        <authorList>
            <person name="Yu J."/>
            <person name="Wang J."/>
            <person name="Lin W."/>
            <person name="Li S."/>
            <person name="Li H."/>
            <person name="Zhou J."/>
            <person name="Ni P."/>
            <person name="Dong W."/>
            <person name="Hu S."/>
            <person name="Zeng C."/>
            <person name="Zhang J."/>
            <person name="Zhang Y."/>
            <person name="Li R."/>
            <person name="Xu Z."/>
            <person name="Li S."/>
            <person name="Li X."/>
            <person name="Zheng H."/>
            <person name="Cong L."/>
            <person name="Lin L."/>
            <person name="Yin J."/>
            <person name="Geng J."/>
            <person name="Li G."/>
            <person name="Shi J."/>
            <person name="Liu J."/>
            <person name="Lv H."/>
            <person name="Li J."/>
            <person name="Wang J."/>
            <person name="Deng Y."/>
            <person name="Ran L."/>
            <person name="Shi X."/>
            <person name="Wang X."/>
            <person name="Wu Q."/>
            <person name="Li C."/>
            <person name="Ren X."/>
            <person name="Wang J."/>
            <person name="Wang X."/>
            <person name="Li D."/>
            <person name="Liu D."/>
            <person name="Zhang X."/>
            <person name="Ji Z."/>
            <person name="Zhao W."/>
            <person name="Sun Y."/>
            <person name="Zhang Z."/>
            <person name="Bao J."/>
            <person name="Han Y."/>
            <person name="Dong L."/>
            <person name="Ji J."/>
            <person name="Chen P."/>
            <person name="Wu S."/>
            <person name="Liu J."/>
            <person name="Xiao Y."/>
            <person name="Bu D."/>
            <person name="Tan J."/>
            <person name="Yang L."/>
            <person name="Ye C."/>
            <person name="Zhang J."/>
            <person name="Xu J."/>
            <person name="Zhou Y."/>
            <person name="Yu Y."/>
            <person name="Zhang B."/>
            <person name="Zhuang S."/>
            <person name="Wei H."/>
            <person name="Liu B."/>
            <person name="Lei M."/>
            <person name="Yu H."/>
            <person name="Li Y."/>
            <person name="Xu H."/>
            <person name="Wei S."/>
            <person name="He X."/>
            <person name="Fang L."/>
            <person name="Zhang Z."/>
            <person name="Zhang Y."/>
            <person name="Huang X."/>
            <person name="Su Z."/>
            <person name="Tong W."/>
            <person name="Li J."/>
            <person name="Tong Z."/>
            <person name="Li S."/>
            <person name="Ye J."/>
            <person name="Wang L."/>
            <person name="Fang L."/>
            <person name="Lei T."/>
            <person name="Chen C."/>
            <person name="Chen H."/>
            <person name="Xu Z."/>
            <person name="Li H."/>
            <person name="Huang H."/>
            <person name="Zhang F."/>
            <person name="Xu H."/>
            <person name="Li N."/>
            <person name="Zhao C."/>
            <person name="Li S."/>
            <person name="Dong L."/>
            <person name="Huang Y."/>
            <person name="Li L."/>
            <person name="Xi Y."/>
            <person name="Qi Q."/>
            <person name="Li W."/>
            <person name="Zhang B."/>
            <person name="Hu W."/>
            <person name="Zhang Y."/>
            <person name="Tian X."/>
            <person name="Jiao Y."/>
            <person name="Liang X."/>
            <person name="Jin J."/>
            <person name="Gao L."/>
            <person name="Zheng W."/>
            <person name="Hao B."/>
            <person name="Liu S."/>
            <person name="Wang W."/>
            <person name="Yuan L."/>
            <person name="Cao M."/>
            <person name="McDermott J."/>
            <person name="Samudrala R."/>
            <person name="Wang J."/>
            <person name="Wong G.K."/>
            <person name="Yang H."/>
        </authorList>
    </citation>
    <scope>NUCLEOTIDE SEQUENCE [LARGE SCALE GENOMIC DNA]</scope>
</reference>
<sequence length="254" mass="28425">MVRQIYGLELRDFNEMSSRGFFDARFYDHPSLGHSTQPMFTYVQVKTITLHVFISTPMATPPVYAENEVPTRESTSMAPEMSSLPICLVGKSLIKKSNEKINEQWCPIQNSNSNAVEGCRIIQQLKAELDSCNLHKIQRASPYKLTKRKQQTDATATMTIDYRRTLDHAAQSEEEAKIIVQGVITLITTIPHPLPHLLGMDPKDDIANSLLPAAPPPLAVDVKPFNLSCEKYDGHPNTDLAQLRSTTTTVPLHL</sequence>
<gene>
    <name evidence="1" type="ORF">OsJ_13985</name>
</gene>
<dbReference type="AlphaFoldDB" id="A3ARJ2"/>
<reference evidence="1" key="2">
    <citation type="submission" date="2008-12" db="EMBL/GenBank/DDBJ databases">
        <title>Improved gene annotation of the rice (Oryza sativa) genomes.</title>
        <authorList>
            <person name="Wang J."/>
            <person name="Li R."/>
            <person name="Fan W."/>
            <person name="Huang Q."/>
            <person name="Zhang J."/>
            <person name="Zhou Y."/>
            <person name="Hu Y."/>
            <person name="Zi S."/>
            <person name="Li J."/>
            <person name="Ni P."/>
            <person name="Zheng H."/>
            <person name="Zhang Y."/>
            <person name="Zhao M."/>
            <person name="Hao Q."/>
            <person name="McDermott J."/>
            <person name="Samudrala R."/>
            <person name="Kristiansen K."/>
            <person name="Wong G.K.-S."/>
        </authorList>
    </citation>
    <scope>NUCLEOTIDE SEQUENCE</scope>
</reference>
<proteinExistence type="predicted"/>
<accession>A3ARJ2</accession>
<dbReference type="EMBL" id="CM000141">
    <property type="protein sequence ID" value="EAZ29931.1"/>
    <property type="molecule type" value="Genomic_DNA"/>
</dbReference>
<organism evidence="1">
    <name type="scientific">Oryza sativa subsp. japonica</name>
    <name type="common">Rice</name>
    <dbReference type="NCBI Taxonomy" id="39947"/>
    <lineage>
        <taxon>Eukaryota</taxon>
        <taxon>Viridiplantae</taxon>
        <taxon>Streptophyta</taxon>
        <taxon>Embryophyta</taxon>
        <taxon>Tracheophyta</taxon>
        <taxon>Spermatophyta</taxon>
        <taxon>Magnoliopsida</taxon>
        <taxon>Liliopsida</taxon>
        <taxon>Poales</taxon>
        <taxon>Poaceae</taxon>
        <taxon>BOP clade</taxon>
        <taxon>Oryzoideae</taxon>
        <taxon>Oryzeae</taxon>
        <taxon>Oryzinae</taxon>
        <taxon>Oryza</taxon>
        <taxon>Oryza sativa</taxon>
    </lineage>
</organism>